<organism evidence="5 6">
    <name type="scientific">Nakamurella multipartita (strain ATCC 700099 / DSM 44233 / CIP 104796 / JCM 9543 / NBRC 105858 / Y-104)</name>
    <name type="common">Microsphaera multipartita</name>
    <dbReference type="NCBI Taxonomy" id="479431"/>
    <lineage>
        <taxon>Bacteria</taxon>
        <taxon>Bacillati</taxon>
        <taxon>Actinomycetota</taxon>
        <taxon>Actinomycetes</taxon>
        <taxon>Nakamurellales</taxon>
        <taxon>Nakamurellaceae</taxon>
        <taxon>Nakamurella</taxon>
    </lineage>
</organism>
<dbReference type="STRING" id="479431.Namu_3449"/>
<dbReference type="InterPro" id="IPR041522">
    <property type="entry name" value="CdaR_GGDEF"/>
</dbReference>
<protein>
    <submittedName>
        <fullName evidence="5">Transcriptional regulator, CdaR</fullName>
    </submittedName>
</protein>
<gene>
    <name evidence="5" type="ordered locus">Namu_3449</name>
</gene>
<feature type="domain" description="PucR C-terminal helix-turn-helix" evidence="2">
    <location>
        <begin position="331"/>
        <end position="387"/>
    </location>
</feature>
<reference evidence="6" key="1">
    <citation type="submission" date="2009-09" db="EMBL/GenBank/DDBJ databases">
        <title>The complete genome of Nakamurella multipartita DSM 44233.</title>
        <authorList>
            <consortium name="US DOE Joint Genome Institute (JGI-PGF)"/>
            <person name="Lucas S."/>
            <person name="Copeland A."/>
            <person name="Lapidus A."/>
            <person name="Glavina del Rio T."/>
            <person name="Dalin E."/>
            <person name="Tice H."/>
            <person name="Bruce D."/>
            <person name="Goodwin L."/>
            <person name="Pitluck S."/>
            <person name="Kyrpides N."/>
            <person name="Mavromatis K."/>
            <person name="Ivanova N."/>
            <person name="Ovchinnikova G."/>
            <person name="Sims D."/>
            <person name="Meincke L."/>
            <person name="Brettin T."/>
            <person name="Detter J.C."/>
            <person name="Han C."/>
            <person name="Larimer F."/>
            <person name="Land M."/>
            <person name="Hauser L."/>
            <person name="Markowitz V."/>
            <person name="Cheng J.-F."/>
            <person name="Hugenholtz P."/>
            <person name="Woyke T."/>
            <person name="Wu D."/>
            <person name="Klenk H.-P."/>
            <person name="Eisen J.A."/>
        </authorList>
    </citation>
    <scope>NUCLEOTIDE SEQUENCE [LARGE SCALE GENOMIC DNA]</scope>
    <source>
        <strain evidence="6">ATCC 700099 / DSM 44233 / CIP 104796 / JCM 9543 / NBRC 105858 / Y-104</strain>
    </source>
</reference>
<evidence type="ECO:0000313" key="5">
    <source>
        <dbReference type="EMBL" id="ACV79776.1"/>
    </source>
</evidence>
<reference evidence="5 6" key="2">
    <citation type="journal article" date="2010" name="Stand. Genomic Sci.">
        <title>Complete genome sequence of Nakamurella multipartita type strain (Y-104).</title>
        <authorList>
            <person name="Tice H."/>
            <person name="Mayilraj S."/>
            <person name="Sims D."/>
            <person name="Lapidus A."/>
            <person name="Nolan M."/>
            <person name="Lucas S."/>
            <person name="Glavina Del Rio T."/>
            <person name="Copeland A."/>
            <person name="Cheng J.F."/>
            <person name="Meincke L."/>
            <person name="Bruce D."/>
            <person name="Goodwin L."/>
            <person name="Pitluck S."/>
            <person name="Ivanova N."/>
            <person name="Mavromatis K."/>
            <person name="Ovchinnikova G."/>
            <person name="Pati A."/>
            <person name="Chen A."/>
            <person name="Palaniappan K."/>
            <person name="Land M."/>
            <person name="Hauser L."/>
            <person name="Chang Y.J."/>
            <person name="Jeffries C.D."/>
            <person name="Detter J.C."/>
            <person name="Brettin T."/>
            <person name="Rohde M."/>
            <person name="Goker M."/>
            <person name="Bristow J."/>
            <person name="Eisen J.A."/>
            <person name="Markowitz V."/>
            <person name="Hugenholtz P."/>
            <person name="Kyrpides N.C."/>
            <person name="Klenk H.P."/>
            <person name="Chen F."/>
        </authorList>
    </citation>
    <scope>NUCLEOTIDE SEQUENCE [LARGE SCALE GENOMIC DNA]</scope>
    <source>
        <strain evidence="6">ATCC 700099 / DSM 44233 / CIP 104796 / JCM 9543 / NBRC 105858 / Y-104</strain>
    </source>
</reference>
<evidence type="ECO:0000259" key="2">
    <source>
        <dbReference type="Pfam" id="PF13556"/>
    </source>
</evidence>
<evidence type="ECO:0000313" key="6">
    <source>
        <dbReference type="Proteomes" id="UP000002218"/>
    </source>
</evidence>
<dbReference type="EMBL" id="CP001737">
    <property type="protein sequence ID" value="ACV79776.1"/>
    <property type="molecule type" value="Genomic_DNA"/>
</dbReference>
<dbReference type="Proteomes" id="UP000002218">
    <property type="component" value="Chromosome"/>
</dbReference>
<keyword evidence="6" id="KW-1185">Reference proteome</keyword>
<feature type="domain" description="CdaR GGDEF-like" evidence="4">
    <location>
        <begin position="152"/>
        <end position="280"/>
    </location>
</feature>
<comment type="similarity">
    <text evidence="1">Belongs to the CdaR family.</text>
</comment>
<dbReference type="AlphaFoldDB" id="C8XEM5"/>
<proteinExistence type="inferred from homology"/>
<dbReference type="KEGG" id="nml:Namu_3449"/>
<dbReference type="HOGENOM" id="CLU_039160_0_0_11"/>
<dbReference type="Gene3D" id="1.10.10.2840">
    <property type="entry name" value="PucR C-terminal helix-turn-helix domain"/>
    <property type="match status" value="1"/>
</dbReference>
<dbReference type="InterPro" id="IPR025736">
    <property type="entry name" value="PucR_C-HTH_dom"/>
</dbReference>
<dbReference type="eggNOG" id="COG2508">
    <property type="taxonomic scope" value="Bacteria"/>
</dbReference>
<dbReference type="Pfam" id="PF17853">
    <property type="entry name" value="GGDEF_2"/>
    <property type="match status" value="1"/>
</dbReference>
<dbReference type="PANTHER" id="PTHR33744:SF1">
    <property type="entry name" value="DNA-BINDING TRANSCRIPTIONAL ACTIVATOR ADER"/>
    <property type="match status" value="1"/>
</dbReference>
<name>C8XEM5_NAKMY</name>
<feature type="domain" description="RsbT co-antagonist protein RsbRD N-terminal" evidence="3">
    <location>
        <begin position="25"/>
        <end position="135"/>
    </location>
</feature>
<evidence type="ECO:0000256" key="1">
    <source>
        <dbReference type="ARBA" id="ARBA00006754"/>
    </source>
</evidence>
<evidence type="ECO:0000259" key="3">
    <source>
        <dbReference type="Pfam" id="PF14361"/>
    </source>
</evidence>
<evidence type="ECO:0000259" key="4">
    <source>
        <dbReference type="Pfam" id="PF17853"/>
    </source>
</evidence>
<dbReference type="Pfam" id="PF13556">
    <property type="entry name" value="HTH_30"/>
    <property type="match status" value="1"/>
</dbReference>
<dbReference type="InterPro" id="IPR042070">
    <property type="entry name" value="PucR_C-HTH_sf"/>
</dbReference>
<dbReference type="InterPro" id="IPR051448">
    <property type="entry name" value="CdaR-like_regulators"/>
</dbReference>
<dbReference type="PANTHER" id="PTHR33744">
    <property type="entry name" value="CARBOHYDRATE DIACID REGULATOR"/>
    <property type="match status" value="1"/>
</dbReference>
<dbReference type="Pfam" id="PF14361">
    <property type="entry name" value="RsbRD_N"/>
    <property type="match status" value="1"/>
</dbReference>
<dbReference type="RefSeq" id="WP_015748642.1">
    <property type="nucleotide sequence ID" value="NC_013235.1"/>
</dbReference>
<dbReference type="OrthoDB" id="5241664at2"/>
<sequence>MPTTSPDPRRAIAAAAVRDAGVADEELLGDFIATLAATVAAGERLPRAARRRCADSGRRAAVSGVPLRALLDLHLSVAWRLWRHVAPADDPQDPVQSVVRAGEVMLRAIDDAVAALTEGYQLARRQVVAEQAAARREFVDDLLLGGAQAAVGLAERAGEFGLNLAGPHAVVVVRAQRPFVESSPLTSMLERSLMGAKADADALVTTKDDALVVVFAAPDRAAVDQVVSALTANLPAPEAEAGVRLHRVAAVGAWRMGVGRAHPGPAGVGQSYAEAIDALALGQRLGLPEPVVDAADLLLYRVLVRDEAAMRELVDAVLAPLVGARGGAEPLLQTLDAYFGAGGNATLAARSLHLSVRALTYRLAKIADLTGRDPVDPRHRLELQTALVGARLLGMTGT</sequence>
<accession>C8XEM5</accession>
<dbReference type="InParanoid" id="C8XEM5"/>
<dbReference type="InterPro" id="IPR025751">
    <property type="entry name" value="RsbRD_N_dom"/>
</dbReference>